<evidence type="ECO:0000313" key="2">
    <source>
        <dbReference type="Proteomes" id="UP000789706"/>
    </source>
</evidence>
<keyword evidence="2" id="KW-1185">Reference proteome</keyword>
<protein>
    <submittedName>
        <fullName evidence="1">7917_t:CDS:1</fullName>
    </submittedName>
</protein>
<feature type="non-terminal residue" evidence="1">
    <location>
        <position position="1"/>
    </location>
</feature>
<dbReference type="AlphaFoldDB" id="A0A9N9CYI2"/>
<evidence type="ECO:0000313" key="1">
    <source>
        <dbReference type="EMBL" id="CAG8619767.1"/>
    </source>
</evidence>
<reference evidence="1" key="1">
    <citation type="submission" date="2021-06" db="EMBL/GenBank/DDBJ databases">
        <authorList>
            <person name="Kallberg Y."/>
            <person name="Tangrot J."/>
            <person name="Rosling A."/>
        </authorList>
    </citation>
    <scope>NUCLEOTIDE SEQUENCE</scope>
    <source>
        <strain evidence="1">AZ414A</strain>
    </source>
</reference>
<sequence>QALLDEIKNLQQENKTYKEQVKTLTALIESCKSCQLQAQVEILPK</sequence>
<dbReference type="Proteomes" id="UP000789706">
    <property type="component" value="Unassembled WGS sequence"/>
</dbReference>
<proteinExistence type="predicted"/>
<organism evidence="1 2">
    <name type="scientific">Diversispora eburnea</name>
    <dbReference type="NCBI Taxonomy" id="1213867"/>
    <lineage>
        <taxon>Eukaryota</taxon>
        <taxon>Fungi</taxon>
        <taxon>Fungi incertae sedis</taxon>
        <taxon>Mucoromycota</taxon>
        <taxon>Glomeromycotina</taxon>
        <taxon>Glomeromycetes</taxon>
        <taxon>Diversisporales</taxon>
        <taxon>Diversisporaceae</taxon>
        <taxon>Diversispora</taxon>
    </lineage>
</organism>
<dbReference type="EMBL" id="CAJVPK010002858">
    <property type="protein sequence ID" value="CAG8619767.1"/>
    <property type="molecule type" value="Genomic_DNA"/>
</dbReference>
<accession>A0A9N9CYI2</accession>
<comment type="caution">
    <text evidence="1">The sequence shown here is derived from an EMBL/GenBank/DDBJ whole genome shotgun (WGS) entry which is preliminary data.</text>
</comment>
<gene>
    <name evidence="1" type="ORF">DEBURN_LOCUS10319</name>
</gene>
<name>A0A9N9CYI2_9GLOM</name>